<protein>
    <submittedName>
        <fullName evidence="3">Tail tape measure protein</fullName>
    </submittedName>
</protein>
<dbReference type="EMBL" id="MN812722">
    <property type="protein sequence ID" value="QGZ13283.1"/>
    <property type="molecule type" value="Genomic_DNA"/>
</dbReference>
<dbReference type="RefSeq" id="YP_010649801.1">
    <property type="nucleotide sequence ID" value="NC_070773.1"/>
</dbReference>
<keyword evidence="4" id="KW-1185">Reference proteome</keyword>
<keyword evidence="2" id="KW-1133">Transmembrane helix</keyword>
<accession>A0A6B9J0L8</accession>
<reference evidence="3" key="1">
    <citation type="submission" date="2019-12" db="EMBL/GenBank/DDBJ databases">
        <title>Isolation and complete genomic sequence of bacteriophage NF: A novel Vibrio alginolyticus phage isolated from the coastal water of Qingdao, China.</title>
        <authorList>
            <person name="Zhang X."/>
        </authorList>
    </citation>
    <scope>NUCLEOTIDE SEQUENCE [LARGE SCALE GENOMIC DNA]</scope>
</reference>
<dbReference type="KEGG" id="vg:77925361"/>
<evidence type="ECO:0000313" key="3">
    <source>
        <dbReference type="EMBL" id="QGZ13283.1"/>
    </source>
</evidence>
<name>A0A6B9J0L8_9CAUD</name>
<keyword evidence="1" id="KW-0175">Coiled coil</keyword>
<evidence type="ECO:0000313" key="4">
    <source>
        <dbReference type="Proteomes" id="UP000435913"/>
    </source>
</evidence>
<evidence type="ECO:0000256" key="2">
    <source>
        <dbReference type="SAM" id="Phobius"/>
    </source>
</evidence>
<feature type="coiled-coil region" evidence="1">
    <location>
        <begin position="408"/>
        <end position="435"/>
    </location>
</feature>
<sequence>MAIDAGTVYYTVDANTQKAIDAATDMKTSLEDMQQSMAKTDMQAKQYARSLNEAGSSVSKAGVVIDKFGNVNSEATAKMQRLMAMSDALNQKHIELSKTATGVRRGIAGMGRNAGQAGIQFQQLIGQVQGGQDVMLALSQQSADLGFVLGAPLLGAVVGIGASIAGMLLPNLFKTTDALEGVEKATENVKAAITLSSEGVVGYSEKMKVLANVSESLARIKLANIIADQSAAMQTASKGINETLDEFRGLNFETELFGKRSERATRIFIELSEVARNFEADPQGSIERFESSLKAAEEAGINTTESGRKLVRVITDLVAQYKLGELTISQLKEQLDGTKLSFDDVAESATKYDNLLKRLTIRSNETKTAQLEQEKALVMLEKGFQELEPEKQQAIADAYDLVIANTREAESEKALAKAKRETAAAERESRKASKAFIQDFGIEGDEFGESPDGEATEFSRTITSSYNENETLERLQRERDMILLYQELEIGDAQAHAEALIAIDKQIMKERVKSNEFVSQSLDALGQSGTSAITGLLTGTMSLQQAMMNLANTILNQAVGAMVEIGVEYLKNQMIGESAAAASAATAAATGSTIAAAYAPAATAASIATQGGAVAAGQAAMASGVPAMNGLLLAGGRQYGGPVAANSMYRINENGAPEVFNAANGQQYMLPNTRGEVVSNKDASGGGGAVINVNISQDGSVSTDGGSAMQQFGAEIGQFVEAKFKQLEAQSIRQGGTIWQYSQKGRR</sequence>
<proteinExistence type="predicted"/>
<keyword evidence="2" id="KW-0812">Transmembrane</keyword>
<dbReference type="Proteomes" id="UP000435913">
    <property type="component" value="Segment"/>
</dbReference>
<organism evidence="3 4">
    <name type="scientific">Vibrio phage NF</name>
    <dbReference type="NCBI Taxonomy" id="2686202"/>
    <lineage>
        <taxon>Viruses</taxon>
        <taxon>Duplodnaviria</taxon>
        <taxon>Heunggongvirae</taxon>
        <taxon>Uroviricota</taxon>
        <taxon>Caudoviricetes</taxon>
        <taxon>Enfavirus</taxon>
        <taxon>Enfavirus NF</taxon>
    </lineage>
</organism>
<dbReference type="GeneID" id="77925361"/>
<feature type="transmembrane region" description="Helical" evidence="2">
    <location>
        <begin position="145"/>
        <end position="169"/>
    </location>
</feature>
<evidence type="ECO:0000256" key="1">
    <source>
        <dbReference type="SAM" id="Coils"/>
    </source>
</evidence>
<keyword evidence="2" id="KW-0472">Membrane</keyword>